<dbReference type="AlphaFoldDB" id="A0A9W8EDE8"/>
<feature type="transmembrane region" description="Helical" evidence="8">
    <location>
        <begin position="302"/>
        <end position="319"/>
    </location>
</feature>
<feature type="transmembrane region" description="Helical" evidence="8">
    <location>
        <begin position="368"/>
        <end position="389"/>
    </location>
</feature>
<accession>A0A9W8EDE8</accession>
<proteinExistence type="inferred from homology"/>
<organism evidence="10 11">
    <name type="scientific">Dimargaris verticillata</name>
    <dbReference type="NCBI Taxonomy" id="2761393"/>
    <lineage>
        <taxon>Eukaryota</taxon>
        <taxon>Fungi</taxon>
        <taxon>Fungi incertae sedis</taxon>
        <taxon>Zoopagomycota</taxon>
        <taxon>Kickxellomycotina</taxon>
        <taxon>Dimargaritomycetes</taxon>
        <taxon>Dimargaritales</taxon>
        <taxon>Dimargaritaceae</taxon>
        <taxon>Dimargaris</taxon>
    </lineage>
</organism>
<dbReference type="PROSITE" id="PS50850">
    <property type="entry name" value="MFS"/>
    <property type="match status" value="1"/>
</dbReference>
<keyword evidence="11" id="KW-1185">Reference proteome</keyword>
<feature type="transmembrane region" description="Helical" evidence="8">
    <location>
        <begin position="436"/>
        <end position="457"/>
    </location>
</feature>
<evidence type="ECO:0000256" key="5">
    <source>
        <dbReference type="ARBA" id="ARBA00022989"/>
    </source>
</evidence>
<dbReference type="EMBL" id="JANBQB010000103">
    <property type="protein sequence ID" value="KAJ1982048.1"/>
    <property type="molecule type" value="Genomic_DNA"/>
</dbReference>
<dbReference type="GO" id="GO:0016020">
    <property type="term" value="C:membrane"/>
    <property type="evidence" value="ECO:0007669"/>
    <property type="project" value="UniProtKB-SubCell"/>
</dbReference>
<dbReference type="InterPro" id="IPR020846">
    <property type="entry name" value="MFS_dom"/>
</dbReference>
<evidence type="ECO:0000259" key="9">
    <source>
        <dbReference type="PROSITE" id="PS50850"/>
    </source>
</evidence>
<dbReference type="SUPFAM" id="SSF103473">
    <property type="entry name" value="MFS general substrate transporter"/>
    <property type="match status" value="1"/>
</dbReference>
<dbReference type="GO" id="GO:0005351">
    <property type="term" value="F:carbohydrate:proton symporter activity"/>
    <property type="evidence" value="ECO:0007669"/>
    <property type="project" value="TreeGrafter"/>
</dbReference>
<dbReference type="InterPro" id="IPR005828">
    <property type="entry name" value="MFS_sugar_transport-like"/>
</dbReference>
<dbReference type="PROSITE" id="PS00217">
    <property type="entry name" value="SUGAR_TRANSPORT_2"/>
    <property type="match status" value="1"/>
</dbReference>
<feature type="transmembrane region" description="Helical" evidence="8">
    <location>
        <begin position="7"/>
        <end position="33"/>
    </location>
</feature>
<dbReference type="InterPro" id="IPR036259">
    <property type="entry name" value="MFS_trans_sf"/>
</dbReference>
<feature type="transmembrane region" description="Helical" evidence="8">
    <location>
        <begin position="260"/>
        <end position="282"/>
    </location>
</feature>
<dbReference type="InterPro" id="IPR003663">
    <property type="entry name" value="Sugar/inositol_transpt"/>
</dbReference>
<keyword evidence="5 8" id="KW-1133">Transmembrane helix</keyword>
<evidence type="ECO:0000256" key="7">
    <source>
        <dbReference type="RuleBase" id="RU003346"/>
    </source>
</evidence>
<keyword evidence="3 7" id="KW-0813">Transport</keyword>
<evidence type="ECO:0000313" key="11">
    <source>
        <dbReference type="Proteomes" id="UP001151582"/>
    </source>
</evidence>
<dbReference type="PANTHER" id="PTHR48022:SF2">
    <property type="entry name" value="PLASTIDIC GLUCOSE TRANSPORTER 4"/>
    <property type="match status" value="1"/>
</dbReference>
<dbReference type="Proteomes" id="UP001151582">
    <property type="component" value="Unassembled WGS sequence"/>
</dbReference>
<gene>
    <name evidence="10" type="ORF">H4R34_001855</name>
</gene>
<evidence type="ECO:0000256" key="3">
    <source>
        <dbReference type="ARBA" id="ARBA00022448"/>
    </source>
</evidence>
<dbReference type="Gene3D" id="1.20.1250.20">
    <property type="entry name" value="MFS general substrate transporter like domains"/>
    <property type="match status" value="1"/>
</dbReference>
<evidence type="ECO:0000256" key="8">
    <source>
        <dbReference type="SAM" id="Phobius"/>
    </source>
</evidence>
<protein>
    <recommendedName>
        <fullName evidence="9">Major facilitator superfamily (MFS) profile domain-containing protein</fullName>
    </recommendedName>
</protein>
<dbReference type="FunFam" id="1.20.1250.20:FF:000026">
    <property type="entry name" value="MFS quinate transporter QutD"/>
    <property type="match status" value="1"/>
</dbReference>
<dbReference type="CDD" id="cd17356">
    <property type="entry name" value="MFS_HXT"/>
    <property type="match status" value="1"/>
</dbReference>
<comment type="caution">
    <text evidence="10">The sequence shown here is derived from an EMBL/GenBank/DDBJ whole genome shotgun (WGS) entry which is preliminary data.</text>
</comment>
<feature type="transmembrane region" description="Helical" evidence="8">
    <location>
        <begin position="176"/>
        <end position="194"/>
    </location>
</feature>
<feature type="transmembrane region" description="Helical" evidence="8">
    <location>
        <begin position="138"/>
        <end position="156"/>
    </location>
</feature>
<feature type="transmembrane region" description="Helical" evidence="8">
    <location>
        <begin position="328"/>
        <end position="348"/>
    </location>
</feature>
<name>A0A9W8EDE8_9FUNG</name>
<comment type="subcellular location">
    <subcellularLocation>
        <location evidence="1">Membrane</location>
        <topology evidence="1">Multi-pass membrane protein</topology>
    </subcellularLocation>
</comment>
<dbReference type="PANTHER" id="PTHR48022">
    <property type="entry name" value="PLASTIDIC GLUCOSE TRANSPORTER 4"/>
    <property type="match status" value="1"/>
</dbReference>
<dbReference type="InterPro" id="IPR050360">
    <property type="entry name" value="MFS_Sugar_Transporters"/>
</dbReference>
<keyword evidence="4 8" id="KW-0812">Transmembrane</keyword>
<feature type="transmembrane region" description="Helical" evidence="8">
    <location>
        <begin position="410"/>
        <end position="430"/>
    </location>
</feature>
<dbReference type="PROSITE" id="PS00216">
    <property type="entry name" value="SUGAR_TRANSPORT_1"/>
    <property type="match status" value="2"/>
</dbReference>
<dbReference type="InterPro" id="IPR005829">
    <property type="entry name" value="Sugar_transporter_CS"/>
</dbReference>
<keyword evidence="6 8" id="KW-0472">Membrane</keyword>
<comment type="similarity">
    <text evidence="2 7">Belongs to the major facilitator superfamily. Sugar transporter (TC 2.A.1.1) family.</text>
</comment>
<evidence type="ECO:0000313" key="10">
    <source>
        <dbReference type="EMBL" id="KAJ1982048.1"/>
    </source>
</evidence>
<feature type="transmembrane region" description="Helical" evidence="8">
    <location>
        <begin position="79"/>
        <end position="98"/>
    </location>
</feature>
<dbReference type="OrthoDB" id="4142200at2759"/>
<dbReference type="Pfam" id="PF00083">
    <property type="entry name" value="Sugar_tr"/>
    <property type="match status" value="1"/>
</dbReference>
<dbReference type="PRINTS" id="PR00171">
    <property type="entry name" value="SUGRTRNSPORT"/>
</dbReference>
<feature type="transmembrane region" description="Helical" evidence="8">
    <location>
        <begin position="53"/>
        <end position="72"/>
    </location>
</feature>
<evidence type="ECO:0000256" key="6">
    <source>
        <dbReference type="ARBA" id="ARBA00023136"/>
    </source>
</evidence>
<dbReference type="NCBIfam" id="TIGR00879">
    <property type="entry name" value="SP"/>
    <property type="match status" value="1"/>
</dbReference>
<evidence type="ECO:0000256" key="2">
    <source>
        <dbReference type="ARBA" id="ARBA00010992"/>
    </source>
</evidence>
<evidence type="ECO:0000256" key="4">
    <source>
        <dbReference type="ARBA" id="ARBA00022692"/>
    </source>
</evidence>
<evidence type="ECO:0000256" key="1">
    <source>
        <dbReference type="ARBA" id="ARBA00004141"/>
    </source>
</evidence>
<reference evidence="10" key="1">
    <citation type="submission" date="2022-07" db="EMBL/GenBank/DDBJ databases">
        <title>Phylogenomic reconstructions and comparative analyses of Kickxellomycotina fungi.</title>
        <authorList>
            <person name="Reynolds N.K."/>
            <person name="Stajich J.E."/>
            <person name="Barry K."/>
            <person name="Grigoriev I.V."/>
            <person name="Crous P."/>
            <person name="Smith M.E."/>
        </authorList>
    </citation>
    <scope>NUCLEOTIDE SEQUENCE</scope>
    <source>
        <strain evidence="10">RSA 567</strain>
    </source>
</reference>
<feature type="transmembrane region" description="Helical" evidence="8">
    <location>
        <begin position="104"/>
        <end position="126"/>
    </location>
</feature>
<feature type="domain" description="Major facilitator superfamily (MFS) profile" evidence="9">
    <location>
        <begin position="11"/>
        <end position="461"/>
    </location>
</feature>
<sequence>MGKSVVQLYLAASVAAVGGFLFGYDTGVISGILDMPNFKDYYQNPSSLERGTIVSMLLLGCFVGSLISGYSADKIGRKFSIMMASCIFILGAALQTGANGKIMLIFGRIIAGLGIGVLSMCVPLFQSELAPPAIRGRLVSLQQFAITIGIAVSFWIDYGCEKIGADSQATWRIPLGIQIVPAVILLVGMFFMPFSPRWLLDRSRDSDALQVLARLRSSGDQSDPEMLEEYNLIKDEVVYERENSVRNYWQLLRRPLRRRVVLGVVIQILQQLTGINVIMYYAPTIFQQAGLSSTSSSLLATGINGCVNILATIPAILFVDRWGRRKTLLSGSMVMGIAYLIIACIIATQGTKIIKDDGSVSISMDNTAASYATIVFVYVFVAGFAYSWGPIGWIYPSEIFPLNIRAKATSVSTAANWLFNFAIGQIAPILMDEITWGLYVIFACLAVVSIIIVYFFFPETKGRSLEEMDQVFGGTTTEYSAHTKVEKGDSA</sequence>